<dbReference type="EMBL" id="JANPWB010000002">
    <property type="protein sequence ID" value="KAJ1205362.1"/>
    <property type="molecule type" value="Genomic_DNA"/>
</dbReference>
<accession>A0AAV7VXK9</accession>
<evidence type="ECO:0000313" key="1">
    <source>
        <dbReference type="EMBL" id="KAJ1205362.1"/>
    </source>
</evidence>
<reference evidence="1" key="1">
    <citation type="journal article" date="2022" name="bioRxiv">
        <title>Sequencing and chromosome-scale assembly of the giantPleurodeles waltlgenome.</title>
        <authorList>
            <person name="Brown T."/>
            <person name="Elewa A."/>
            <person name="Iarovenko S."/>
            <person name="Subramanian E."/>
            <person name="Araus A.J."/>
            <person name="Petzold A."/>
            <person name="Susuki M."/>
            <person name="Suzuki K.-i.T."/>
            <person name="Hayashi T."/>
            <person name="Toyoda A."/>
            <person name="Oliveira C."/>
            <person name="Osipova E."/>
            <person name="Leigh N.D."/>
            <person name="Simon A."/>
            <person name="Yun M.H."/>
        </authorList>
    </citation>
    <scope>NUCLEOTIDE SEQUENCE</scope>
    <source>
        <strain evidence="1">20211129_DDA</strain>
        <tissue evidence="1">Liver</tissue>
    </source>
</reference>
<organism evidence="1 2">
    <name type="scientific">Pleurodeles waltl</name>
    <name type="common">Iberian ribbed newt</name>
    <dbReference type="NCBI Taxonomy" id="8319"/>
    <lineage>
        <taxon>Eukaryota</taxon>
        <taxon>Metazoa</taxon>
        <taxon>Chordata</taxon>
        <taxon>Craniata</taxon>
        <taxon>Vertebrata</taxon>
        <taxon>Euteleostomi</taxon>
        <taxon>Amphibia</taxon>
        <taxon>Batrachia</taxon>
        <taxon>Caudata</taxon>
        <taxon>Salamandroidea</taxon>
        <taxon>Salamandridae</taxon>
        <taxon>Pleurodelinae</taxon>
        <taxon>Pleurodeles</taxon>
    </lineage>
</organism>
<comment type="caution">
    <text evidence="1">The sequence shown here is derived from an EMBL/GenBank/DDBJ whole genome shotgun (WGS) entry which is preliminary data.</text>
</comment>
<dbReference type="Proteomes" id="UP001066276">
    <property type="component" value="Chromosome 1_2"/>
</dbReference>
<name>A0AAV7VXK9_PLEWA</name>
<gene>
    <name evidence="1" type="ORF">NDU88_000797</name>
</gene>
<dbReference type="AlphaFoldDB" id="A0AAV7VXK9"/>
<sequence>MSKLVGENRTLFNTCLDVQANPRDAIEAFSSLSKVIEVVLNRSSNSHAGKRKDWFDKEGSNTDKALMHALQKPRRIPQEVAQCSRAYRKAVKARKNILKMKVRKDLEEASLRENHEAHWGIVNRLFLREVEESFIEIATPGPEWASFFGAVYVAAPREEGASKYKVYPLQI</sequence>
<protein>
    <submittedName>
        <fullName evidence="1">Uncharacterized protein</fullName>
    </submittedName>
</protein>
<evidence type="ECO:0000313" key="2">
    <source>
        <dbReference type="Proteomes" id="UP001066276"/>
    </source>
</evidence>
<proteinExistence type="predicted"/>
<keyword evidence="2" id="KW-1185">Reference proteome</keyword>